<organism evidence="3 5">
    <name type="scientific">Araneus ventricosus</name>
    <name type="common">Orbweaver spider</name>
    <name type="synonym">Epeira ventricosa</name>
    <dbReference type="NCBI Taxonomy" id="182803"/>
    <lineage>
        <taxon>Eukaryota</taxon>
        <taxon>Metazoa</taxon>
        <taxon>Ecdysozoa</taxon>
        <taxon>Arthropoda</taxon>
        <taxon>Chelicerata</taxon>
        <taxon>Arachnida</taxon>
        <taxon>Araneae</taxon>
        <taxon>Araneomorphae</taxon>
        <taxon>Entelegynae</taxon>
        <taxon>Araneoidea</taxon>
        <taxon>Araneidae</taxon>
        <taxon>Araneus</taxon>
    </lineage>
</organism>
<proteinExistence type="inferred from homology"/>
<dbReference type="EMBL" id="BGPR01039819">
    <property type="protein sequence ID" value="GBO15871.1"/>
    <property type="molecule type" value="Genomic_DNA"/>
</dbReference>
<evidence type="ECO:0000313" key="5">
    <source>
        <dbReference type="Proteomes" id="UP000499080"/>
    </source>
</evidence>
<dbReference type="AlphaFoldDB" id="A0A4Y2UUK0"/>
<name>A0A4Y2UUK0_ARAVE</name>
<dbReference type="PANTHER" id="PTHR22997">
    <property type="entry name" value="PIH1 DOMAIN-CONTAINING PROTEIN 1"/>
    <property type="match status" value="1"/>
</dbReference>
<accession>A0A4Y2UUK0</accession>
<dbReference type="OrthoDB" id="546764at2759"/>
<dbReference type="InterPro" id="IPR050734">
    <property type="entry name" value="PIH1/Kintoun_subfamily"/>
</dbReference>
<reference evidence="3 5" key="1">
    <citation type="journal article" date="2019" name="Sci. Rep.">
        <title>Orb-weaving spider Araneus ventricosus genome elucidates the spidroin gene catalogue.</title>
        <authorList>
            <person name="Kono N."/>
            <person name="Nakamura H."/>
            <person name="Ohtoshi R."/>
            <person name="Moran D.A.P."/>
            <person name="Shinohara A."/>
            <person name="Yoshida Y."/>
            <person name="Fujiwara M."/>
            <person name="Mori M."/>
            <person name="Tomita M."/>
            <person name="Arakawa K."/>
        </authorList>
    </citation>
    <scope>NUCLEOTIDE SEQUENCE [LARGE SCALE GENOMIC DNA]</scope>
</reference>
<comment type="caution">
    <text evidence="3">The sequence shown here is derived from an EMBL/GenBank/DDBJ whole genome shotgun (WGS) entry which is preliminary data.</text>
</comment>
<protein>
    <submittedName>
        <fullName evidence="3">Protein kintoun</fullName>
    </submittedName>
</protein>
<sequence length="119" mass="13798">MEENGCANDFDISSEEAARLKEAFKDKKFLKLFQEYLEDVNSADSKQSYEEEIISLEKERGFEVKFIHPDPVYVMKFTDSNGKIFINICKNQHVREPTFEKKNAGNVIALMKLCLFNCS</sequence>
<evidence type="ECO:0000259" key="2">
    <source>
        <dbReference type="Pfam" id="PF08190"/>
    </source>
</evidence>
<dbReference type="InterPro" id="IPR012981">
    <property type="entry name" value="PIH1_N"/>
</dbReference>
<keyword evidence="5" id="KW-1185">Reference proteome</keyword>
<dbReference type="GO" id="GO:0005737">
    <property type="term" value="C:cytoplasm"/>
    <property type="evidence" value="ECO:0007669"/>
    <property type="project" value="TreeGrafter"/>
</dbReference>
<dbReference type="Pfam" id="PF08190">
    <property type="entry name" value="PIH1"/>
    <property type="match status" value="1"/>
</dbReference>
<comment type="similarity">
    <text evidence="1">Belongs to the PIH1 family.</text>
</comment>
<evidence type="ECO:0000313" key="3">
    <source>
        <dbReference type="EMBL" id="GBO15871.1"/>
    </source>
</evidence>
<evidence type="ECO:0000313" key="4">
    <source>
        <dbReference type="EMBL" id="GBO17109.1"/>
    </source>
</evidence>
<gene>
    <name evidence="3" type="primary">DNAAF2_2</name>
    <name evidence="4" type="synonym">DNAAF2_3</name>
    <name evidence="4" type="ORF">AVEN_192964_1</name>
    <name evidence="3" type="ORF">AVEN_4850_1</name>
</gene>
<dbReference type="EMBL" id="BGPR01040913">
    <property type="protein sequence ID" value="GBO17109.1"/>
    <property type="molecule type" value="Genomic_DNA"/>
</dbReference>
<evidence type="ECO:0000256" key="1">
    <source>
        <dbReference type="ARBA" id="ARBA00008511"/>
    </source>
</evidence>
<dbReference type="PANTHER" id="PTHR22997:SF3">
    <property type="entry name" value="PROTEIN KINTOUN"/>
    <property type="match status" value="1"/>
</dbReference>
<dbReference type="Proteomes" id="UP000499080">
    <property type="component" value="Unassembled WGS sequence"/>
</dbReference>
<feature type="domain" description="PIH1 N-terminal" evidence="2">
    <location>
        <begin position="42"/>
        <end position="104"/>
    </location>
</feature>